<protein>
    <submittedName>
        <fullName evidence="2">Uncharacterized protein</fullName>
    </submittedName>
</protein>
<dbReference type="Gramene" id="TVT96931">
    <property type="protein sequence ID" value="TVT96931"/>
    <property type="gene ID" value="EJB05_57852"/>
</dbReference>
<dbReference type="EMBL" id="RWGY01001113">
    <property type="protein sequence ID" value="TVT96931.1"/>
    <property type="molecule type" value="Genomic_DNA"/>
</dbReference>
<evidence type="ECO:0000313" key="2">
    <source>
        <dbReference type="EMBL" id="TVT96931.1"/>
    </source>
</evidence>
<proteinExistence type="predicted"/>
<sequence length="189" mass="20008">MEVSHFSRTEGKKIFISFNLSEEQIPSPASSMGSKFVSRPGDASSYRSGRQLRGGSPVKDISIVLLTTLLPLLASQGEKPYHGLGDGGAVQVQLPLEHRRVGAGVAAASAAAHLHHLVAGAARHSWRKATFFPLPVLAEGTILARNAGMGTGNNLSIVEGRREATFIPVVTMAMRCDLPCPVASAQRTN</sequence>
<evidence type="ECO:0000313" key="3">
    <source>
        <dbReference type="Proteomes" id="UP000324897"/>
    </source>
</evidence>
<evidence type="ECO:0000256" key="1">
    <source>
        <dbReference type="SAM" id="MobiDB-lite"/>
    </source>
</evidence>
<gene>
    <name evidence="2" type="ORF">EJB05_57852</name>
</gene>
<dbReference type="Proteomes" id="UP000324897">
    <property type="component" value="Unassembled WGS sequence"/>
</dbReference>
<comment type="caution">
    <text evidence="2">The sequence shown here is derived from an EMBL/GenBank/DDBJ whole genome shotgun (WGS) entry which is preliminary data.</text>
</comment>
<organism evidence="2 3">
    <name type="scientific">Eragrostis curvula</name>
    <name type="common">weeping love grass</name>
    <dbReference type="NCBI Taxonomy" id="38414"/>
    <lineage>
        <taxon>Eukaryota</taxon>
        <taxon>Viridiplantae</taxon>
        <taxon>Streptophyta</taxon>
        <taxon>Embryophyta</taxon>
        <taxon>Tracheophyta</taxon>
        <taxon>Spermatophyta</taxon>
        <taxon>Magnoliopsida</taxon>
        <taxon>Liliopsida</taxon>
        <taxon>Poales</taxon>
        <taxon>Poaceae</taxon>
        <taxon>PACMAD clade</taxon>
        <taxon>Chloridoideae</taxon>
        <taxon>Eragrostideae</taxon>
        <taxon>Eragrostidinae</taxon>
        <taxon>Eragrostis</taxon>
    </lineage>
</organism>
<reference evidence="2 3" key="1">
    <citation type="journal article" date="2019" name="Sci. Rep.">
        <title>A high-quality genome of Eragrostis curvula grass provides insights into Poaceae evolution and supports new strategies to enhance forage quality.</title>
        <authorList>
            <person name="Carballo J."/>
            <person name="Santos B.A.C.M."/>
            <person name="Zappacosta D."/>
            <person name="Garbus I."/>
            <person name="Selva J.P."/>
            <person name="Gallo C.A."/>
            <person name="Diaz A."/>
            <person name="Albertini E."/>
            <person name="Caccamo M."/>
            <person name="Echenique V."/>
        </authorList>
    </citation>
    <scope>NUCLEOTIDE SEQUENCE [LARGE SCALE GENOMIC DNA]</scope>
    <source>
        <strain evidence="3">cv. Victoria</strain>
        <tissue evidence="2">Leaf</tissue>
    </source>
</reference>
<keyword evidence="3" id="KW-1185">Reference proteome</keyword>
<accession>A0A5J9SCV2</accession>
<dbReference type="AlphaFoldDB" id="A0A5J9SCV2"/>
<feature type="region of interest" description="Disordered" evidence="1">
    <location>
        <begin position="25"/>
        <end position="53"/>
    </location>
</feature>
<name>A0A5J9SCV2_9POAL</name>